<dbReference type="KEGG" id="mama:GII36_05055"/>
<protein>
    <submittedName>
        <fullName evidence="1">Uncharacterized protein</fullName>
    </submittedName>
</protein>
<dbReference type="AlphaFoldDB" id="A0A857MPL3"/>
<dbReference type="RefSeq" id="WP_260763119.1">
    <property type="nucleotide sequence ID" value="NZ_CP045921.1"/>
</dbReference>
<accession>A0A857MPL3</accession>
<dbReference type="EMBL" id="CP045921">
    <property type="protein sequence ID" value="QHN43189.1"/>
    <property type="molecule type" value="Genomic_DNA"/>
</dbReference>
<proteinExistence type="predicted"/>
<gene>
    <name evidence="1" type="ORF">GII36_05055</name>
</gene>
<name>A0A857MPL3_9BACT</name>
<reference evidence="1" key="1">
    <citation type="journal article" date="2021" name="Nat. Microbiol.">
        <title>Cocultivation of an ultrasmall environmental parasitic bacterium with lytic ability against bacteria associated with wastewater foams.</title>
        <authorList>
            <person name="Batinovic S."/>
            <person name="Rose J.J.A."/>
            <person name="Ratcliffe J."/>
            <person name="Seviour R.J."/>
            <person name="Petrovski S."/>
        </authorList>
    </citation>
    <scope>NUCLEOTIDE SEQUENCE</scope>
    <source>
        <strain evidence="1">JR1</strain>
    </source>
</reference>
<evidence type="ECO:0000313" key="1">
    <source>
        <dbReference type="EMBL" id="QHN43189.1"/>
    </source>
</evidence>
<dbReference type="Proteomes" id="UP001059824">
    <property type="component" value="Chromosome"/>
</dbReference>
<evidence type="ECO:0000313" key="2">
    <source>
        <dbReference type="Proteomes" id="UP001059824"/>
    </source>
</evidence>
<organism evidence="1 2">
    <name type="scientific">Candidatus Mycosynbacter amalyticus</name>
    <dbReference type="NCBI Taxonomy" id="2665156"/>
    <lineage>
        <taxon>Bacteria</taxon>
        <taxon>Candidatus Saccharimonadota</taxon>
        <taxon>Candidatus Saccharimonadota incertae sedis</taxon>
        <taxon>Candidatus Mycosynbacter</taxon>
    </lineage>
</organism>
<sequence>MKVFDELLQREVTRGEFLKMIGIAAVSAFGVTNFIAKLSHTSKVIEQGSQPHRIASHGFGSRKFGE</sequence>
<keyword evidence="2" id="KW-1185">Reference proteome</keyword>